<dbReference type="Proteomes" id="UP000430120">
    <property type="component" value="Unassembled WGS sequence"/>
</dbReference>
<dbReference type="OrthoDB" id="9154556at2"/>
<evidence type="ECO:0000313" key="2">
    <source>
        <dbReference type="Proteomes" id="UP000430120"/>
    </source>
</evidence>
<gene>
    <name evidence="1" type="ORF">F7Q92_11355</name>
</gene>
<proteinExistence type="predicted"/>
<dbReference type="RefSeq" id="WP_151124262.1">
    <property type="nucleotide sequence ID" value="NZ_CP088081.1"/>
</dbReference>
<name>A0A643FBH4_IDEDE</name>
<protein>
    <submittedName>
        <fullName evidence="1">Uncharacterized protein</fullName>
    </submittedName>
</protein>
<reference evidence="1 2" key="1">
    <citation type="submission" date="2019-09" db="EMBL/GenBank/DDBJ databases">
        <title>Draft genome sequences of 48 bacterial type strains from the CCUG.</title>
        <authorList>
            <person name="Tunovic T."/>
            <person name="Pineiro-Iglesias B."/>
            <person name="Unosson C."/>
            <person name="Inganas E."/>
            <person name="Ohlen M."/>
            <person name="Cardew S."/>
            <person name="Jensie-Markopoulos S."/>
            <person name="Salva-Serra F."/>
            <person name="Jaen-Luchoro D."/>
            <person name="Karlsson R."/>
            <person name="Svensson-Stadler L."/>
            <person name="Chun J."/>
            <person name="Moore E."/>
        </authorList>
    </citation>
    <scope>NUCLEOTIDE SEQUENCE [LARGE SCALE GENOMIC DNA]</scope>
    <source>
        <strain evidence="1 2">CCUG 30977</strain>
    </source>
</reference>
<organism evidence="1 2">
    <name type="scientific">Ideonella dechloratans</name>
    <dbReference type="NCBI Taxonomy" id="36863"/>
    <lineage>
        <taxon>Bacteria</taxon>
        <taxon>Pseudomonadati</taxon>
        <taxon>Pseudomonadota</taxon>
        <taxon>Betaproteobacteria</taxon>
        <taxon>Burkholderiales</taxon>
        <taxon>Sphaerotilaceae</taxon>
        <taxon>Ideonella</taxon>
    </lineage>
</organism>
<comment type="caution">
    <text evidence="1">The sequence shown here is derived from an EMBL/GenBank/DDBJ whole genome shotgun (WGS) entry which is preliminary data.</text>
</comment>
<keyword evidence="2" id="KW-1185">Reference proteome</keyword>
<dbReference type="EMBL" id="VZPB01000024">
    <property type="protein sequence ID" value="KAB0581560.1"/>
    <property type="molecule type" value="Genomic_DNA"/>
</dbReference>
<sequence>MDDFDLNPDFFKPPAFRPDEALQRLRRELRALGLNEREGRFERQGQALLKDVAVSPDGAALNLALARRLARTPEWQPRSLRDSAQLRDLLAEVKRRLSAATDEE</sequence>
<dbReference type="AlphaFoldDB" id="A0A643FBH4"/>
<accession>A0A643FBH4</accession>
<evidence type="ECO:0000313" key="1">
    <source>
        <dbReference type="EMBL" id="KAB0581560.1"/>
    </source>
</evidence>